<evidence type="ECO:0000256" key="9">
    <source>
        <dbReference type="SAM" id="Phobius"/>
    </source>
</evidence>
<evidence type="ECO:0000256" key="7">
    <source>
        <dbReference type="ARBA" id="ARBA00022801"/>
    </source>
</evidence>
<keyword evidence="7" id="KW-0378">Hydrolase</keyword>
<evidence type="ECO:0000313" key="12">
    <source>
        <dbReference type="Proteomes" id="UP001472866"/>
    </source>
</evidence>
<keyword evidence="5" id="KW-0964">Secreted</keyword>
<dbReference type="GO" id="GO:0016985">
    <property type="term" value="F:mannan endo-1,4-beta-mannosidase activity"/>
    <property type="evidence" value="ECO:0007669"/>
    <property type="project" value="UniProtKB-EC"/>
</dbReference>
<dbReference type="InterPro" id="IPR017853">
    <property type="entry name" value="GH"/>
</dbReference>
<reference evidence="11 12" key="1">
    <citation type="submission" date="2024-03" db="EMBL/GenBank/DDBJ databases">
        <title>Complete genome sequence of the green alga Chloropicon roscoffensis RCC1871.</title>
        <authorList>
            <person name="Lemieux C."/>
            <person name="Pombert J.-F."/>
            <person name="Otis C."/>
            <person name="Turmel M."/>
        </authorList>
    </citation>
    <scope>NUCLEOTIDE SEQUENCE [LARGE SCALE GENOMIC DNA]</scope>
    <source>
        <strain evidence="11 12">RCC1871</strain>
    </source>
</reference>
<evidence type="ECO:0000256" key="8">
    <source>
        <dbReference type="ARBA" id="ARBA00023295"/>
    </source>
</evidence>
<dbReference type="InterPro" id="IPR045053">
    <property type="entry name" value="MAN-like"/>
</dbReference>
<keyword evidence="9" id="KW-1133">Transmembrane helix</keyword>
<organism evidence="11 12">
    <name type="scientific">Chloropicon roscoffensis</name>
    <dbReference type="NCBI Taxonomy" id="1461544"/>
    <lineage>
        <taxon>Eukaryota</taxon>
        <taxon>Viridiplantae</taxon>
        <taxon>Chlorophyta</taxon>
        <taxon>Chloropicophyceae</taxon>
        <taxon>Chloropicales</taxon>
        <taxon>Chloropicaceae</taxon>
        <taxon>Chloropicon</taxon>
    </lineage>
</organism>
<proteinExistence type="inferred from homology"/>
<evidence type="ECO:0000313" key="11">
    <source>
        <dbReference type="EMBL" id="WZN59135.1"/>
    </source>
</evidence>
<dbReference type="PANTHER" id="PTHR31451">
    <property type="match status" value="1"/>
</dbReference>
<dbReference type="Proteomes" id="UP001472866">
    <property type="component" value="Chromosome 01"/>
</dbReference>
<dbReference type="PANTHER" id="PTHR31451:SF39">
    <property type="entry name" value="MANNAN ENDO-1,4-BETA-MANNOSIDASE 1"/>
    <property type="match status" value="1"/>
</dbReference>
<gene>
    <name evidence="11" type="ORF">HKI87_01g06600</name>
</gene>
<keyword evidence="8" id="KW-0326">Glycosidase</keyword>
<dbReference type="GO" id="GO:0000272">
    <property type="term" value="P:polysaccharide catabolic process"/>
    <property type="evidence" value="ECO:0007669"/>
    <property type="project" value="InterPro"/>
</dbReference>
<evidence type="ECO:0000259" key="10">
    <source>
        <dbReference type="Pfam" id="PF26410"/>
    </source>
</evidence>
<dbReference type="Gene3D" id="3.20.20.80">
    <property type="entry name" value="Glycosidases"/>
    <property type="match status" value="1"/>
</dbReference>
<accession>A0AAX4P002</accession>
<dbReference type="GO" id="GO:0005576">
    <property type="term" value="C:extracellular region"/>
    <property type="evidence" value="ECO:0007669"/>
    <property type="project" value="UniProtKB-SubCell"/>
</dbReference>
<sequence length="519" mass="57361">MTMDSEEAEAILAPDWERSRRRRKKRVLVALAATAVGVLALASVLAFLQVFQGWDEGARLAPSPQPSPSVEVAPRWPIEPGQFAAVRGGDFVLAGRPVEGEGNETDCRPLYLTGWNAWDIARAARISPRNHKTVGGETGKEALEAQLAAANAAGLNVVRAWAHTVDPSYPVMRSPGVYDEAGLDAIDFLLDRANKHGVRVILSFVDNWKYAGGVDQMVDFSPTAPSRTGARPEDETGDFDQIGLNETAKEYEVKRHALFFTDEGAREVYKGHVRELLERVNSYSGVVYKEDPTIFAWNLINEPRCESWLVEGCEGRLQGWIEEMSAYVKLLDPNHLVTVGGEGFFAGPGSNSEGPTGNLSANPADWAAKTGQDFVANHAPESIDFATIHLWPDNWNQSSTAFQEEWIRSHAELASSVLKKPVIVQEFGKKLADPETREDLGERDSVYEMVNKLVESDVEEGGSLKGSLFWNWEIDLLIGATEDPYTLRPEDSTFDLIRSHALRMQNLSESRSFDCGDLK</sequence>
<dbReference type="EMBL" id="CP151501">
    <property type="protein sequence ID" value="WZN59135.1"/>
    <property type="molecule type" value="Genomic_DNA"/>
</dbReference>
<comment type="subcellular location">
    <subcellularLocation>
        <location evidence="2">Secreted</location>
    </subcellularLocation>
</comment>
<evidence type="ECO:0000256" key="3">
    <source>
        <dbReference type="ARBA" id="ARBA00005641"/>
    </source>
</evidence>
<protein>
    <recommendedName>
        <fullName evidence="4">mannan endo-1,4-beta-mannosidase</fullName>
        <ecNumber evidence="4">3.2.1.78</ecNumber>
    </recommendedName>
</protein>
<keyword evidence="9" id="KW-0472">Membrane</keyword>
<comment type="catalytic activity">
    <reaction evidence="1">
        <text>Random hydrolysis of (1-&gt;4)-beta-D-mannosidic linkages in mannans, galactomannans and glucomannans.</text>
        <dbReference type="EC" id="3.2.1.78"/>
    </reaction>
</comment>
<keyword evidence="12" id="KW-1185">Reference proteome</keyword>
<name>A0AAX4P002_9CHLO</name>
<evidence type="ECO:0000256" key="1">
    <source>
        <dbReference type="ARBA" id="ARBA00001678"/>
    </source>
</evidence>
<evidence type="ECO:0000256" key="2">
    <source>
        <dbReference type="ARBA" id="ARBA00004613"/>
    </source>
</evidence>
<feature type="domain" description="Glycoside hydrolase family 5" evidence="10">
    <location>
        <begin position="99"/>
        <end position="472"/>
    </location>
</feature>
<dbReference type="SUPFAM" id="SSF51445">
    <property type="entry name" value="(Trans)glycosidases"/>
    <property type="match status" value="1"/>
</dbReference>
<dbReference type="EC" id="3.2.1.78" evidence="4"/>
<feature type="transmembrane region" description="Helical" evidence="9">
    <location>
        <begin position="27"/>
        <end position="51"/>
    </location>
</feature>
<evidence type="ECO:0000256" key="4">
    <source>
        <dbReference type="ARBA" id="ARBA00012706"/>
    </source>
</evidence>
<comment type="similarity">
    <text evidence="3">Belongs to the glycosyl hydrolase 5 (cellulase A) family.</text>
</comment>
<keyword evidence="6" id="KW-0732">Signal</keyword>
<evidence type="ECO:0000256" key="5">
    <source>
        <dbReference type="ARBA" id="ARBA00022525"/>
    </source>
</evidence>
<evidence type="ECO:0000256" key="6">
    <source>
        <dbReference type="ARBA" id="ARBA00022729"/>
    </source>
</evidence>
<dbReference type="InterPro" id="IPR001547">
    <property type="entry name" value="Glyco_hydro_5"/>
</dbReference>
<dbReference type="Pfam" id="PF26410">
    <property type="entry name" value="GH5_mannosidase"/>
    <property type="match status" value="1"/>
</dbReference>
<dbReference type="AlphaFoldDB" id="A0AAX4P002"/>
<keyword evidence="9" id="KW-0812">Transmembrane</keyword>